<gene>
    <name evidence="6" type="ORF">A3G33_09495</name>
</gene>
<feature type="modified residue" description="N6-(pyridoxal phosphate)lysine" evidence="4">
    <location>
        <position position="186"/>
    </location>
</feature>
<dbReference type="GO" id="GO:0000271">
    <property type="term" value="P:polysaccharide biosynthetic process"/>
    <property type="evidence" value="ECO:0007669"/>
    <property type="project" value="TreeGrafter"/>
</dbReference>
<dbReference type="InterPro" id="IPR015421">
    <property type="entry name" value="PyrdxlP-dep_Trfase_major"/>
</dbReference>
<evidence type="ECO:0000313" key="7">
    <source>
        <dbReference type="Proteomes" id="UP000178187"/>
    </source>
</evidence>
<evidence type="ECO:0000256" key="4">
    <source>
        <dbReference type="PIRSR" id="PIRSR000390-2"/>
    </source>
</evidence>
<keyword evidence="1 4" id="KW-0663">Pyridoxal phosphate</keyword>
<sequence length="372" mass="41721">MHIPLLDLKAQYDSIKQELDQAVHRVIESQKFILGPDVESCETAVAQYCKTRFACGISSGTDALIIALMCENIGTGHEVITSPYTFFATAGSIARVGATPVFVDIDPDTYNLAPDQIQKKITAKTKAIMPVHLYGQVADMDPIVSIAKKHQLTVIEDACQAIGAEYKGKRAGSIGDYGCFSFFPSKNLGCFGDGGIVVTNDEDRAKKLKMLRAHGSSPKYYHPLIGGNFRLDSIQAAVITVKIKYLDGWSNKRQENAQYYERLFIESGMVKKVPLSLPETKTNRHIFNQFIIRVPKRDELITFLKEKTIGCEIYYPLPLHVQECFRYLGYREGDFPESEKAAKETIAIPIYPELEKPQMEYVVNSFKTFYGI</sequence>
<dbReference type="InterPro" id="IPR015424">
    <property type="entry name" value="PyrdxlP-dep_Trfase"/>
</dbReference>
<evidence type="ECO:0000256" key="5">
    <source>
        <dbReference type="RuleBase" id="RU004508"/>
    </source>
</evidence>
<dbReference type="InterPro" id="IPR015422">
    <property type="entry name" value="PyrdxlP-dep_Trfase_small"/>
</dbReference>
<comment type="caution">
    <text evidence="6">The sequence shown here is derived from an EMBL/GenBank/DDBJ whole genome shotgun (WGS) entry which is preliminary data.</text>
</comment>
<dbReference type="Gene3D" id="3.40.640.10">
    <property type="entry name" value="Type I PLP-dependent aspartate aminotransferase-like (Major domain)"/>
    <property type="match status" value="1"/>
</dbReference>
<dbReference type="PANTHER" id="PTHR30244:SF36">
    <property type="entry name" value="3-OXO-GLUCOSE-6-PHOSPHATE:GLUTAMATE AMINOTRANSFERASE"/>
    <property type="match status" value="1"/>
</dbReference>
<feature type="active site" description="Proton acceptor" evidence="3">
    <location>
        <position position="186"/>
    </location>
</feature>
<organism evidence="6 7">
    <name type="scientific">Candidatus Danuiimicrobium aquiferis</name>
    <dbReference type="NCBI Taxonomy" id="1801832"/>
    <lineage>
        <taxon>Bacteria</taxon>
        <taxon>Pseudomonadati</taxon>
        <taxon>Candidatus Omnitrophota</taxon>
        <taxon>Candidatus Danuiimicrobium</taxon>
    </lineage>
</organism>
<dbReference type="FunFam" id="3.40.640.10:FF:000089">
    <property type="entry name" value="Aminotransferase, DegT/DnrJ/EryC1/StrS family"/>
    <property type="match status" value="1"/>
</dbReference>
<evidence type="ECO:0000313" key="6">
    <source>
        <dbReference type="EMBL" id="OGW97415.1"/>
    </source>
</evidence>
<dbReference type="InterPro" id="IPR000653">
    <property type="entry name" value="DegT/StrS_aminotransferase"/>
</dbReference>
<proteinExistence type="inferred from homology"/>
<accession>A0A1G1KX29</accession>
<dbReference type="CDD" id="cd00616">
    <property type="entry name" value="AHBA_syn"/>
    <property type="match status" value="1"/>
</dbReference>
<dbReference type="Pfam" id="PF01041">
    <property type="entry name" value="DegT_DnrJ_EryC1"/>
    <property type="match status" value="1"/>
</dbReference>
<dbReference type="Gene3D" id="3.90.1150.10">
    <property type="entry name" value="Aspartate Aminotransferase, domain 1"/>
    <property type="match status" value="1"/>
</dbReference>
<dbReference type="GO" id="GO:0030170">
    <property type="term" value="F:pyridoxal phosphate binding"/>
    <property type="evidence" value="ECO:0007669"/>
    <property type="project" value="UniProtKB-ARBA"/>
</dbReference>
<dbReference type="AlphaFoldDB" id="A0A1G1KX29"/>
<evidence type="ECO:0000256" key="2">
    <source>
        <dbReference type="ARBA" id="ARBA00037999"/>
    </source>
</evidence>
<dbReference type="Proteomes" id="UP000178187">
    <property type="component" value="Unassembled WGS sequence"/>
</dbReference>
<evidence type="ECO:0000256" key="3">
    <source>
        <dbReference type="PIRSR" id="PIRSR000390-1"/>
    </source>
</evidence>
<name>A0A1G1KX29_9BACT</name>
<dbReference type="PIRSF" id="PIRSF000390">
    <property type="entry name" value="PLP_StrS"/>
    <property type="match status" value="1"/>
</dbReference>
<protein>
    <submittedName>
        <fullName evidence="6">Transcriptional regulator</fullName>
    </submittedName>
</protein>
<dbReference type="GO" id="GO:0008483">
    <property type="term" value="F:transaminase activity"/>
    <property type="evidence" value="ECO:0007669"/>
    <property type="project" value="TreeGrafter"/>
</dbReference>
<comment type="similarity">
    <text evidence="2 5">Belongs to the DegT/DnrJ/EryC1 family.</text>
</comment>
<reference evidence="6 7" key="1">
    <citation type="journal article" date="2016" name="Nat. Commun.">
        <title>Thousands of microbial genomes shed light on interconnected biogeochemical processes in an aquifer system.</title>
        <authorList>
            <person name="Anantharaman K."/>
            <person name="Brown C.T."/>
            <person name="Hug L.A."/>
            <person name="Sharon I."/>
            <person name="Castelle C.J."/>
            <person name="Probst A.J."/>
            <person name="Thomas B.C."/>
            <person name="Singh A."/>
            <person name="Wilkins M.J."/>
            <person name="Karaoz U."/>
            <person name="Brodie E.L."/>
            <person name="Williams K.H."/>
            <person name="Hubbard S.S."/>
            <person name="Banfield J.F."/>
        </authorList>
    </citation>
    <scope>NUCLEOTIDE SEQUENCE [LARGE SCALE GENOMIC DNA]</scope>
</reference>
<evidence type="ECO:0000256" key="1">
    <source>
        <dbReference type="ARBA" id="ARBA00022898"/>
    </source>
</evidence>
<dbReference type="EMBL" id="MHFR01000042">
    <property type="protein sequence ID" value="OGW97415.1"/>
    <property type="molecule type" value="Genomic_DNA"/>
</dbReference>
<dbReference type="SUPFAM" id="SSF53383">
    <property type="entry name" value="PLP-dependent transferases"/>
    <property type="match status" value="1"/>
</dbReference>
<dbReference type="PANTHER" id="PTHR30244">
    <property type="entry name" value="TRANSAMINASE"/>
    <property type="match status" value="1"/>
</dbReference>